<dbReference type="EMBL" id="JALLPB020000214">
    <property type="protein sequence ID" value="KAL3812139.1"/>
    <property type="molecule type" value="Genomic_DNA"/>
</dbReference>
<organism evidence="2 3">
    <name type="scientific">Cyclostephanos tholiformis</name>
    <dbReference type="NCBI Taxonomy" id="382380"/>
    <lineage>
        <taxon>Eukaryota</taxon>
        <taxon>Sar</taxon>
        <taxon>Stramenopiles</taxon>
        <taxon>Ochrophyta</taxon>
        <taxon>Bacillariophyta</taxon>
        <taxon>Coscinodiscophyceae</taxon>
        <taxon>Thalassiosirophycidae</taxon>
        <taxon>Stephanodiscales</taxon>
        <taxon>Stephanodiscaceae</taxon>
        <taxon>Cyclostephanos</taxon>
    </lineage>
</organism>
<dbReference type="Proteomes" id="UP001530377">
    <property type="component" value="Unassembled WGS sequence"/>
</dbReference>
<proteinExistence type="predicted"/>
<name>A0ABD3RGI0_9STRA</name>
<reference evidence="2 3" key="1">
    <citation type="submission" date="2024-10" db="EMBL/GenBank/DDBJ databases">
        <title>Updated reference genomes for cyclostephanoid diatoms.</title>
        <authorList>
            <person name="Roberts W.R."/>
            <person name="Alverson A.J."/>
        </authorList>
    </citation>
    <scope>NUCLEOTIDE SEQUENCE [LARGE SCALE GENOMIC DNA]</scope>
    <source>
        <strain evidence="2 3">AJA228-03</strain>
    </source>
</reference>
<protein>
    <submittedName>
        <fullName evidence="2">Uncharacterized protein</fullName>
    </submittedName>
</protein>
<dbReference type="AlphaFoldDB" id="A0ABD3RGI0"/>
<keyword evidence="3" id="KW-1185">Reference proteome</keyword>
<evidence type="ECO:0000313" key="3">
    <source>
        <dbReference type="Proteomes" id="UP001530377"/>
    </source>
</evidence>
<evidence type="ECO:0000313" key="2">
    <source>
        <dbReference type="EMBL" id="KAL3812139.1"/>
    </source>
</evidence>
<feature type="compositionally biased region" description="Basic and acidic residues" evidence="1">
    <location>
        <begin position="311"/>
        <end position="322"/>
    </location>
</feature>
<gene>
    <name evidence="2" type="ORF">ACHAXA_001846</name>
</gene>
<accession>A0ABD3RGI0</accession>
<comment type="caution">
    <text evidence="2">The sequence shown here is derived from an EMBL/GenBank/DDBJ whole genome shotgun (WGS) entry which is preliminary data.</text>
</comment>
<feature type="region of interest" description="Disordered" evidence="1">
    <location>
        <begin position="296"/>
        <end position="322"/>
    </location>
</feature>
<feature type="region of interest" description="Disordered" evidence="1">
    <location>
        <begin position="47"/>
        <end position="82"/>
    </location>
</feature>
<evidence type="ECO:0000256" key="1">
    <source>
        <dbReference type="SAM" id="MobiDB-lite"/>
    </source>
</evidence>
<sequence>MDEDPDELAAAFFARQSEKERAKTILPIDDWTRVIIEIVDGRRRKISPSARNDDHYDDDHDDDDNDDDDHDGKKKRTHGHIAGAMDAVTLGREVVNSGVDAMDTSSSTTTTSTTWHLVTTMPPAPTQHHRVAAGGYEYGEGGVVGIVMNTNDARLLPYPARHRRADGDHGICGGVSQNITMGEIEEARRIIKDRLVRRLLEEEEEIFLEGEGEGEMTLEIDNHHRRSGWKLDDIGVRREDATKNNRWRGRHEYTATNYVHVCHSRHRHRILGAVPAKGKNVAKRGVPSPMDRYFSSVITPHGARGGGGGGDDSRSSSENEKN</sequence>
<feature type="compositionally biased region" description="Acidic residues" evidence="1">
    <location>
        <begin position="59"/>
        <end position="69"/>
    </location>
</feature>